<dbReference type="GeneTree" id="ENSGT00940000155319"/>
<keyword evidence="2 7" id="KW-0812">Transmembrane</keyword>
<keyword evidence="6 7" id="KW-0472">Membrane</keyword>
<comment type="subcellular location">
    <subcellularLocation>
        <location evidence="1">Cell membrane</location>
        <topology evidence="1">Single-pass type II membrane protein</topology>
    </subcellularLocation>
</comment>
<keyword evidence="3" id="KW-0430">Lectin</keyword>
<evidence type="ECO:0000256" key="4">
    <source>
        <dbReference type="ARBA" id="ARBA00022968"/>
    </source>
</evidence>
<dbReference type="GO" id="GO:0009897">
    <property type="term" value="C:external side of plasma membrane"/>
    <property type="evidence" value="ECO:0007669"/>
    <property type="project" value="TreeGrafter"/>
</dbReference>
<evidence type="ECO:0000313" key="10">
    <source>
        <dbReference type="Proteomes" id="UP000694547"/>
    </source>
</evidence>
<dbReference type="GO" id="GO:0030246">
    <property type="term" value="F:carbohydrate binding"/>
    <property type="evidence" value="ECO:0007669"/>
    <property type="project" value="UniProtKB-KW"/>
</dbReference>
<keyword evidence="10" id="KW-1185">Reference proteome</keyword>
<evidence type="ECO:0000259" key="8">
    <source>
        <dbReference type="PROSITE" id="PS50041"/>
    </source>
</evidence>
<dbReference type="Pfam" id="PF00059">
    <property type="entry name" value="Lectin_C"/>
    <property type="match status" value="1"/>
</dbReference>
<evidence type="ECO:0000256" key="5">
    <source>
        <dbReference type="ARBA" id="ARBA00022989"/>
    </source>
</evidence>
<reference evidence="9" key="2">
    <citation type="submission" date="2025-08" db="UniProtKB">
        <authorList>
            <consortium name="Ensembl"/>
        </authorList>
    </citation>
    <scope>IDENTIFICATION</scope>
</reference>
<evidence type="ECO:0000256" key="6">
    <source>
        <dbReference type="ARBA" id="ARBA00023136"/>
    </source>
</evidence>
<evidence type="ECO:0000256" key="3">
    <source>
        <dbReference type="ARBA" id="ARBA00022734"/>
    </source>
</evidence>
<dbReference type="GO" id="GO:0046703">
    <property type="term" value="F:natural killer cell lectin-like receptor binding"/>
    <property type="evidence" value="ECO:0007669"/>
    <property type="project" value="TreeGrafter"/>
</dbReference>
<dbReference type="InterPro" id="IPR050828">
    <property type="entry name" value="C-type_lectin/matrix_domain"/>
</dbReference>
<name>A0A8C8TUU9_PERMB</name>
<evidence type="ECO:0000313" key="9">
    <source>
        <dbReference type="Ensembl" id="ENSPEMP00000018200.1"/>
    </source>
</evidence>
<keyword evidence="4" id="KW-0735">Signal-anchor</keyword>
<dbReference type="Proteomes" id="UP000694547">
    <property type="component" value="Chromosome 3"/>
</dbReference>
<sequence>MPGAADTKDSTCMPETVSIATDLFQEEETGKKLQVQCLRIVSPESPAKLYCCYAVIAVLAAAVIALSVALSERPVNKTCGPCHTTCPRDWVGFGSKCFYFSEDLRSWTFSQTSCMAQEAHLARFDSLEELNFLKRHKGDSDHWIDLYRESPEHSWRWTNNTEYNNLVPIRGEGECVYLSDNGISSGRGYTYRKWICSKPASGFKCRVGNVPKHA</sequence>
<evidence type="ECO:0000256" key="7">
    <source>
        <dbReference type="SAM" id="Phobius"/>
    </source>
</evidence>
<dbReference type="Gene3D" id="3.10.100.10">
    <property type="entry name" value="Mannose-Binding Protein A, subunit A"/>
    <property type="match status" value="1"/>
</dbReference>
<evidence type="ECO:0000256" key="2">
    <source>
        <dbReference type="ARBA" id="ARBA00022692"/>
    </source>
</evidence>
<dbReference type="Ensembl" id="ENSPEMT00000022527.2">
    <property type="protein sequence ID" value="ENSPEMP00000018200.1"/>
    <property type="gene ID" value="ENSPEMG00000016871.2"/>
</dbReference>
<feature type="transmembrane region" description="Helical" evidence="7">
    <location>
        <begin position="49"/>
        <end position="70"/>
    </location>
</feature>
<organism evidence="9 10">
    <name type="scientific">Peromyscus maniculatus bairdii</name>
    <name type="common">Prairie deer mouse</name>
    <dbReference type="NCBI Taxonomy" id="230844"/>
    <lineage>
        <taxon>Eukaryota</taxon>
        <taxon>Metazoa</taxon>
        <taxon>Chordata</taxon>
        <taxon>Craniata</taxon>
        <taxon>Vertebrata</taxon>
        <taxon>Euteleostomi</taxon>
        <taxon>Mammalia</taxon>
        <taxon>Eutheria</taxon>
        <taxon>Euarchontoglires</taxon>
        <taxon>Glires</taxon>
        <taxon>Rodentia</taxon>
        <taxon>Myomorpha</taxon>
        <taxon>Muroidea</taxon>
        <taxon>Cricetidae</taxon>
        <taxon>Neotominae</taxon>
        <taxon>Peromyscus</taxon>
    </lineage>
</organism>
<dbReference type="PANTHER" id="PTHR45710">
    <property type="entry name" value="C-TYPE LECTIN DOMAIN-CONTAINING PROTEIN 180"/>
    <property type="match status" value="1"/>
</dbReference>
<reference evidence="9" key="3">
    <citation type="submission" date="2025-09" db="UniProtKB">
        <authorList>
            <consortium name="Ensembl"/>
        </authorList>
    </citation>
    <scope>IDENTIFICATION</scope>
</reference>
<dbReference type="InterPro" id="IPR001304">
    <property type="entry name" value="C-type_lectin-like"/>
</dbReference>
<protein>
    <recommendedName>
        <fullName evidence="8">C-type lectin domain-containing protein</fullName>
    </recommendedName>
</protein>
<dbReference type="SMART" id="SM00034">
    <property type="entry name" value="CLECT"/>
    <property type="match status" value="1"/>
</dbReference>
<dbReference type="PANTHER" id="PTHR45710:SF35">
    <property type="entry name" value="C-TYPE LECTIN DOMAIN FAMILY 2 MEMBER D"/>
    <property type="match status" value="1"/>
</dbReference>
<dbReference type="CDD" id="cd03593">
    <property type="entry name" value="CLECT_NK_receptors_like"/>
    <property type="match status" value="1"/>
</dbReference>
<dbReference type="InterPro" id="IPR016186">
    <property type="entry name" value="C-type_lectin-like/link_sf"/>
</dbReference>
<dbReference type="SUPFAM" id="SSF56436">
    <property type="entry name" value="C-type lectin-like"/>
    <property type="match status" value="1"/>
</dbReference>
<dbReference type="AlphaFoldDB" id="A0A8C8TUU9"/>
<proteinExistence type="predicted"/>
<accession>A0A8C8TUU9</accession>
<dbReference type="InterPro" id="IPR016187">
    <property type="entry name" value="CTDL_fold"/>
</dbReference>
<dbReference type="PROSITE" id="PS50041">
    <property type="entry name" value="C_TYPE_LECTIN_2"/>
    <property type="match status" value="1"/>
</dbReference>
<dbReference type="InterPro" id="IPR033992">
    <property type="entry name" value="NKR-like_CTLD"/>
</dbReference>
<feature type="domain" description="C-type lectin" evidence="8">
    <location>
        <begin position="93"/>
        <end position="197"/>
    </location>
</feature>
<keyword evidence="5 7" id="KW-1133">Transmembrane helix</keyword>
<evidence type="ECO:0000256" key="1">
    <source>
        <dbReference type="ARBA" id="ARBA00004401"/>
    </source>
</evidence>
<reference evidence="9 10" key="1">
    <citation type="submission" date="2018-10" db="EMBL/GenBank/DDBJ databases">
        <title>Improved assembly of the deer mouse Peromyscus maniculatus genome.</title>
        <authorList>
            <person name="Lassance J.-M."/>
            <person name="Hoekstra H.E."/>
        </authorList>
    </citation>
    <scope>NUCLEOTIDE SEQUENCE [LARGE SCALE GENOMIC DNA]</scope>
</reference>